<dbReference type="AlphaFoldDB" id="A0A8D8B0I9"/>
<dbReference type="EMBL" id="HBUE01224788">
    <property type="protein sequence ID" value="CAG6541462.1"/>
    <property type="molecule type" value="Transcribed_RNA"/>
</dbReference>
<dbReference type="EMBL" id="HBUE01052444">
    <property type="protein sequence ID" value="CAG6465153.1"/>
    <property type="molecule type" value="Transcribed_RNA"/>
</dbReference>
<proteinExistence type="predicted"/>
<protein>
    <submittedName>
        <fullName evidence="1">(northern house mosquito) hypothetical protein</fullName>
    </submittedName>
</protein>
<reference evidence="1" key="1">
    <citation type="submission" date="2021-05" db="EMBL/GenBank/DDBJ databases">
        <authorList>
            <person name="Alioto T."/>
            <person name="Alioto T."/>
            <person name="Gomez Garrido J."/>
        </authorList>
    </citation>
    <scope>NUCLEOTIDE SEQUENCE</scope>
</reference>
<dbReference type="EMBL" id="HBUE01331496">
    <property type="protein sequence ID" value="CAG6593535.1"/>
    <property type="molecule type" value="Transcribed_RNA"/>
</dbReference>
<name>A0A8D8B0I9_CULPI</name>
<evidence type="ECO:0000313" key="1">
    <source>
        <dbReference type="EMBL" id="CAG6465153.1"/>
    </source>
</evidence>
<organism evidence="1">
    <name type="scientific">Culex pipiens</name>
    <name type="common">House mosquito</name>
    <dbReference type="NCBI Taxonomy" id="7175"/>
    <lineage>
        <taxon>Eukaryota</taxon>
        <taxon>Metazoa</taxon>
        <taxon>Ecdysozoa</taxon>
        <taxon>Arthropoda</taxon>
        <taxon>Hexapoda</taxon>
        <taxon>Insecta</taxon>
        <taxon>Pterygota</taxon>
        <taxon>Neoptera</taxon>
        <taxon>Endopterygota</taxon>
        <taxon>Diptera</taxon>
        <taxon>Nematocera</taxon>
        <taxon>Culicoidea</taxon>
        <taxon>Culicidae</taxon>
        <taxon>Culicinae</taxon>
        <taxon>Culicini</taxon>
        <taxon>Culex</taxon>
        <taxon>Culex</taxon>
    </lineage>
</organism>
<sequence>MMRYARGRGHYEGQIWSEIGAKKDILSFSIKVCPAEFLCRKGGMSASYFEKLPENRMAKTFVKDLFAVNGHSGGVDANFHPFGGFVFHASHKRMDVPCCI</sequence>
<accession>A0A8D8B0I9</accession>